<organism evidence="1 2">
    <name type="scientific">Gossypium stocksii</name>
    <dbReference type="NCBI Taxonomy" id="47602"/>
    <lineage>
        <taxon>Eukaryota</taxon>
        <taxon>Viridiplantae</taxon>
        <taxon>Streptophyta</taxon>
        <taxon>Embryophyta</taxon>
        <taxon>Tracheophyta</taxon>
        <taxon>Spermatophyta</taxon>
        <taxon>Magnoliopsida</taxon>
        <taxon>eudicotyledons</taxon>
        <taxon>Gunneridae</taxon>
        <taxon>Pentapetalae</taxon>
        <taxon>rosids</taxon>
        <taxon>malvids</taxon>
        <taxon>Malvales</taxon>
        <taxon>Malvaceae</taxon>
        <taxon>Malvoideae</taxon>
        <taxon>Gossypium</taxon>
    </lineage>
</organism>
<sequence length="49" mass="5427">MDVRVTPTSKFKRHKVSAVRDFSPRCGRVTASNLGLTKQIVVDHSSEGK</sequence>
<keyword evidence="2" id="KW-1185">Reference proteome</keyword>
<dbReference type="EMBL" id="JAIQCV010000001">
    <property type="protein sequence ID" value="KAH1129859.1"/>
    <property type="molecule type" value="Genomic_DNA"/>
</dbReference>
<dbReference type="Proteomes" id="UP000828251">
    <property type="component" value="Unassembled WGS sequence"/>
</dbReference>
<comment type="caution">
    <text evidence="1">The sequence shown here is derived from an EMBL/GenBank/DDBJ whole genome shotgun (WGS) entry which is preliminary data.</text>
</comment>
<reference evidence="1 2" key="1">
    <citation type="journal article" date="2021" name="Plant Biotechnol. J.">
        <title>Multi-omics assisted identification of the key and species-specific regulatory components of drought-tolerant mechanisms in Gossypium stocksii.</title>
        <authorList>
            <person name="Yu D."/>
            <person name="Ke L."/>
            <person name="Zhang D."/>
            <person name="Wu Y."/>
            <person name="Sun Y."/>
            <person name="Mei J."/>
            <person name="Sun J."/>
            <person name="Sun Y."/>
        </authorList>
    </citation>
    <scope>NUCLEOTIDE SEQUENCE [LARGE SCALE GENOMIC DNA]</scope>
    <source>
        <strain evidence="2">cv. E1</strain>
        <tissue evidence="1">Leaf</tissue>
    </source>
</reference>
<accession>A0A9D4ALX7</accession>
<protein>
    <submittedName>
        <fullName evidence="1">Uncharacterized protein</fullName>
    </submittedName>
</protein>
<evidence type="ECO:0000313" key="1">
    <source>
        <dbReference type="EMBL" id="KAH1129859.1"/>
    </source>
</evidence>
<evidence type="ECO:0000313" key="2">
    <source>
        <dbReference type="Proteomes" id="UP000828251"/>
    </source>
</evidence>
<gene>
    <name evidence="1" type="ORF">J1N35_001237</name>
</gene>
<name>A0A9D4ALX7_9ROSI</name>
<proteinExistence type="predicted"/>
<dbReference type="AlphaFoldDB" id="A0A9D4ALX7"/>